<protein>
    <submittedName>
        <fullName evidence="8">C40 family peptidase</fullName>
    </submittedName>
</protein>
<dbReference type="Gene3D" id="3.90.1720.10">
    <property type="entry name" value="endopeptidase domain like (from Nostoc punctiforme)"/>
    <property type="match status" value="1"/>
</dbReference>
<dbReference type="Gene3D" id="6.10.250.3150">
    <property type="match status" value="1"/>
</dbReference>
<evidence type="ECO:0000313" key="9">
    <source>
        <dbReference type="Proteomes" id="UP001373496"/>
    </source>
</evidence>
<feature type="signal peptide" evidence="6">
    <location>
        <begin position="1"/>
        <end position="33"/>
    </location>
</feature>
<accession>A0ABU8EB25</accession>
<dbReference type="SUPFAM" id="SSF54001">
    <property type="entry name" value="Cysteine proteinases"/>
    <property type="match status" value="1"/>
</dbReference>
<feature type="coiled-coil region" evidence="5">
    <location>
        <begin position="157"/>
        <end position="188"/>
    </location>
</feature>
<evidence type="ECO:0000256" key="1">
    <source>
        <dbReference type="ARBA" id="ARBA00007074"/>
    </source>
</evidence>
<gene>
    <name evidence="8" type="ORF">UXQ13_20350</name>
</gene>
<dbReference type="EMBL" id="JBAPLV010000029">
    <property type="protein sequence ID" value="MEI4280838.1"/>
    <property type="molecule type" value="Genomic_DNA"/>
</dbReference>
<keyword evidence="6" id="KW-0732">Signal</keyword>
<evidence type="ECO:0000313" key="8">
    <source>
        <dbReference type="EMBL" id="MEI4280838.1"/>
    </source>
</evidence>
<evidence type="ECO:0000256" key="6">
    <source>
        <dbReference type="SAM" id="SignalP"/>
    </source>
</evidence>
<dbReference type="InterPro" id="IPR051202">
    <property type="entry name" value="Peptidase_C40"/>
</dbReference>
<evidence type="ECO:0000256" key="3">
    <source>
        <dbReference type="ARBA" id="ARBA00022801"/>
    </source>
</evidence>
<keyword evidence="4" id="KW-0788">Thiol protease</keyword>
<dbReference type="PROSITE" id="PS51935">
    <property type="entry name" value="NLPC_P60"/>
    <property type="match status" value="1"/>
</dbReference>
<evidence type="ECO:0000256" key="4">
    <source>
        <dbReference type="ARBA" id="ARBA00022807"/>
    </source>
</evidence>
<keyword evidence="5" id="KW-0175">Coiled coil</keyword>
<dbReference type="PANTHER" id="PTHR47053:SF1">
    <property type="entry name" value="MUREIN DD-ENDOPEPTIDASE MEPH-RELATED"/>
    <property type="match status" value="1"/>
</dbReference>
<keyword evidence="2" id="KW-0645">Protease</keyword>
<comment type="similarity">
    <text evidence="1">Belongs to the peptidase C40 family.</text>
</comment>
<evidence type="ECO:0000259" key="7">
    <source>
        <dbReference type="PROSITE" id="PS51935"/>
    </source>
</evidence>
<feature type="chain" id="PRO_5046552434" evidence="6">
    <location>
        <begin position="34"/>
        <end position="343"/>
    </location>
</feature>
<comment type="caution">
    <text evidence="8">The sequence shown here is derived from an EMBL/GenBank/DDBJ whole genome shotgun (WGS) entry which is preliminary data.</text>
</comment>
<keyword evidence="9" id="KW-1185">Reference proteome</keyword>
<proteinExistence type="inferred from homology"/>
<evidence type="ECO:0000256" key="2">
    <source>
        <dbReference type="ARBA" id="ARBA00022670"/>
    </source>
</evidence>
<name>A0ABU8EB25_9ACTN</name>
<sequence length="343" mass="34326">MTPRSTARRWSRVAVPAVVTGVLLTLATGPAVAAPATAAEAAAAVTQTAQQVEVLSEQVNDAELAVADQQALVATADTAVQVADAAVSQLQPQVDAIVRSGFVDGVPSGLETVLTSGSADEMLDRVFTISQLTDHTDAVLGEVAAARQVAADARAAAAAAQSAADAALADLQAQQDQLNSQLARYQADFALLSAVEQAAVTRTAVGPEVDADATAAAAAAAPAAAPTEAAAIAVQTGLAQVGKPYVVGGAGPGGFDCSGLTQFAYAAAGLSLPHSSRTQSGMGAPVARQDLQPGDLVYYYSPVSHIGLYIGNGQMVHASVSSRPVAVTSVDMPGYAGARRPTA</sequence>
<dbReference type="PANTHER" id="PTHR47053">
    <property type="entry name" value="MUREIN DD-ENDOPEPTIDASE MEPH-RELATED"/>
    <property type="match status" value="1"/>
</dbReference>
<dbReference type="Pfam" id="PF00877">
    <property type="entry name" value="NLPC_P60"/>
    <property type="match status" value="1"/>
</dbReference>
<dbReference type="InterPro" id="IPR000064">
    <property type="entry name" value="NLP_P60_dom"/>
</dbReference>
<feature type="domain" description="NlpC/P60" evidence="7">
    <location>
        <begin position="227"/>
        <end position="343"/>
    </location>
</feature>
<dbReference type="Proteomes" id="UP001373496">
    <property type="component" value="Unassembled WGS sequence"/>
</dbReference>
<dbReference type="RefSeq" id="WP_336392872.1">
    <property type="nucleotide sequence ID" value="NZ_JBAPLV010000029.1"/>
</dbReference>
<evidence type="ECO:0000256" key="5">
    <source>
        <dbReference type="SAM" id="Coils"/>
    </source>
</evidence>
<dbReference type="InterPro" id="IPR038765">
    <property type="entry name" value="Papain-like_cys_pep_sf"/>
</dbReference>
<reference evidence="8 9" key="1">
    <citation type="submission" date="2024-03" db="EMBL/GenBank/DDBJ databases">
        <title>Draft genome sequence of Klenkia terrae.</title>
        <authorList>
            <person name="Duangmal K."/>
            <person name="Chantavorakit T."/>
        </authorList>
    </citation>
    <scope>NUCLEOTIDE SEQUENCE [LARGE SCALE GENOMIC DNA]</scope>
    <source>
        <strain evidence="8 9">JCM 17786</strain>
    </source>
</reference>
<keyword evidence="3" id="KW-0378">Hydrolase</keyword>
<organism evidence="8 9">
    <name type="scientific">Klenkia terrae</name>
    <dbReference type="NCBI Taxonomy" id="1052259"/>
    <lineage>
        <taxon>Bacteria</taxon>
        <taxon>Bacillati</taxon>
        <taxon>Actinomycetota</taxon>
        <taxon>Actinomycetes</taxon>
        <taxon>Geodermatophilales</taxon>
        <taxon>Geodermatophilaceae</taxon>
        <taxon>Klenkia</taxon>
    </lineage>
</organism>